<keyword evidence="2" id="KW-0812">Transmembrane</keyword>
<feature type="transmembrane region" description="Helical" evidence="2">
    <location>
        <begin position="33"/>
        <end position="50"/>
    </location>
</feature>
<name>A0A6C0AKA4_9ZZZZ</name>
<feature type="coiled-coil region" evidence="1">
    <location>
        <begin position="175"/>
        <end position="202"/>
    </location>
</feature>
<protein>
    <submittedName>
        <fullName evidence="3">Uncharacterized protein</fullName>
    </submittedName>
</protein>
<keyword evidence="1" id="KW-0175">Coiled coil</keyword>
<proteinExistence type="predicted"/>
<dbReference type="EMBL" id="MN740675">
    <property type="protein sequence ID" value="QHS80162.1"/>
    <property type="molecule type" value="Genomic_DNA"/>
</dbReference>
<keyword evidence="2" id="KW-1133">Transmembrane helix</keyword>
<evidence type="ECO:0000313" key="3">
    <source>
        <dbReference type="EMBL" id="QHS80162.1"/>
    </source>
</evidence>
<evidence type="ECO:0000256" key="2">
    <source>
        <dbReference type="SAM" id="Phobius"/>
    </source>
</evidence>
<feature type="transmembrane region" description="Helical" evidence="2">
    <location>
        <begin position="6"/>
        <end position="21"/>
    </location>
</feature>
<dbReference type="AlphaFoldDB" id="A0A6C0AKA4"/>
<organism evidence="3">
    <name type="scientific">viral metagenome</name>
    <dbReference type="NCBI Taxonomy" id="1070528"/>
    <lineage>
        <taxon>unclassified sequences</taxon>
        <taxon>metagenomes</taxon>
        <taxon>organismal metagenomes</taxon>
    </lineage>
</organism>
<sequence length="205" mass="23745">MNYIGEFALLAILIVVFYQRNNFLTSQLRHNRTTFLLIVIGLMLFLGSYHKYNMCYILAFIVVVLYSNTIEGMNKNITKMAEQAATNHEVYPEMGQEFKNEAAPGQVLNQTEEDFKKERKLKKDLAEEFSNLNPMKLSNMNMVDNDRTMKLNALKNSEVAKSNPNEVTNGVVNDVKDVLDRVKRLELLQEEAEAEEFEDEEEEEF</sequence>
<reference evidence="3" key="1">
    <citation type="journal article" date="2020" name="Nature">
        <title>Giant virus diversity and host interactions through global metagenomics.</title>
        <authorList>
            <person name="Schulz F."/>
            <person name="Roux S."/>
            <person name="Paez-Espino D."/>
            <person name="Jungbluth S."/>
            <person name="Walsh D.A."/>
            <person name="Denef V.J."/>
            <person name="McMahon K.D."/>
            <person name="Konstantinidis K.T."/>
            <person name="Eloe-Fadrosh E.A."/>
            <person name="Kyrpides N.C."/>
            <person name="Woyke T."/>
        </authorList>
    </citation>
    <scope>NUCLEOTIDE SEQUENCE</scope>
    <source>
        <strain evidence="3">GVMAG-S-1039698-54</strain>
    </source>
</reference>
<accession>A0A6C0AKA4</accession>
<keyword evidence="2" id="KW-0472">Membrane</keyword>
<evidence type="ECO:0000256" key="1">
    <source>
        <dbReference type="SAM" id="Coils"/>
    </source>
</evidence>